<accession>A0A975B410</accession>
<dbReference type="AlphaFoldDB" id="A0A975B410"/>
<dbReference type="EMBL" id="CP061799">
    <property type="protein sequence ID" value="QTA78376.1"/>
    <property type="molecule type" value="Genomic_DNA"/>
</dbReference>
<name>A0A975B410_9BACT</name>
<protein>
    <submittedName>
        <fullName evidence="1">Uncharacterized protein</fullName>
    </submittedName>
</protein>
<evidence type="ECO:0000313" key="1">
    <source>
        <dbReference type="EMBL" id="QTA78376.1"/>
    </source>
</evidence>
<gene>
    <name evidence="1" type="ORF">dnl_05980</name>
</gene>
<evidence type="ECO:0000313" key="2">
    <source>
        <dbReference type="Proteomes" id="UP000663720"/>
    </source>
</evidence>
<dbReference type="KEGG" id="dli:dnl_05980"/>
<reference evidence="1" key="1">
    <citation type="journal article" date="2021" name="Microb. Physiol.">
        <title>Proteogenomic Insights into the Physiology of Marine, Sulfate-Reducing, Filamentous Desulfonema limicola and Desulfonema magnum.</title>
        <authorList>
            <person name="Schnaars V."/>
            <person name="Wohlbrand L."/>
            <person name="Scheve S."/>
            <person name="Hinrichs C."/>
            <person name="Reinhardt R."/>
            <person name="Rabus R."/>
        </authorList>
    </citation>
    <scope>NUCLEOTIDE SEQUENCE</scope>
    <source>
        <strain evidence="1">5ac10</strain>
    </source>
</reference>
<organism evidence="1 2">
    <name type="scientific">Desulfonema limicola</name>
    <dbReference type="NCBI Taxonomy" id="45656"/>
    <lineage>
        <taxon>Bacteria</taxon>
        <taxon>Pseudomonadati</taxon>
        <taxon>Thermodesulfobacteriota</taxon>
        <taxon>Desulfobacteria</taxon>
        <taxon>Desulfobacterales</taxon>
        <taxon>Desulfococcaceae</taxon>
        <taxon>Desulfonema</taxon>
    </lineage>
</organism>
<proteinExistence type="predicted"/>
<keyword evidence="2" id="KW-1185">Reference proteome</keyword>
<sequence>MLILLIMKQYVIDQLRLEDYHKLKTYLDENFGDSGVENLYWIPVDTAILTPIQAEHKDCHPLYFAIELEEDRLSCELLVRTRHHMRCDCMAYAVREQRNWLIDCLDAIFEKLNISI</sequence>
<dbReference type="Proteomes" id="UP000663720">
    <property type="component" value="Chromosome"/>
</dbReference>